<feature type="signal peptide" evidence="2">
    <location>
        <begin position="1"/>
        <end position="19"/>
    </location>
</feature>
<keyword evidence="3" id="KW-1185">Reference proteome</keyword>
<name>A0A1I7Y568_9BILA</name>
<protein>
    <submittedName>
        <fullName evidence="4">Salivary secreted protein</fullName>
    </submittedName>
</protein>
<reference evidence="4" key="1">
    <citation type="submission" date="2016-11" db="UniProtKB">
        <authorList>
            <consortium name="WormBaseParasite"/>
        </authorList>
    </citation>
    <scope>IDENTIFICATION</scope>
</reference>
<accession>A0A1I7Y568</accession>
<dbReference type="AlphaFoldDB" id="A0A1I7Y568"/>
<keyword evidence="2" id="KW-0732">Signal</keyword>
<feature type="region of interest" description="Disordered" evidence="1">
    <location>
        <begin position="25"/>
        <end position="51"/>
    </location>
</feature>
<dbReference type="WBParaSite" id="L893_g12852.t1">
    <property type="protein sequence ID" value="L893_g12852.t1"/>
    <property type="gene ID" value="L893_g12852"/>
</dbReference>
<proteinExistence type="predicted"/>
<dbReference type="Proteomes" id="UP000095287">
    <property type="component" value="Unplaced"/>
</dbReference>
<organism evidence="3 4">
    <name type="scientific">Steinernema glaseri</name>
    <dbReference type="NCBI Taxonomy" id="37863"/>
    <lineage>
        <taxon>Eukaryota</taxon>
        <taxon>Metazoa</taxon>
        <taxon>Ecdysozoa</taxon>
        <taxon>Nematoda</taxon>
        <taxon>Chromadorea</taxon>
        <taxon>Rhabditida</taxon>
        <taxon>Tylenchina</taxon>
        <taxon>Panagrolaimomorpha</taxon>
        <taxon>Strongyloidoidea</taxon>
        <taxon>Steinernematidae</taxon>
        <taxon>Steinernema</taxon>
    </lineage>
</organism>
<feature type="chain" id="PRO_5009311707" evidence="2">
    <location>
        <begin position="20"/>
        <end position="126"/>
    </location>
</feature>
<sequence length="126" mass="13476">MTTIAVLLTLLCFIHGALSCTPMTNAGDGKSGSSPTVKKSPGPKDCSTKDLTWEGSAANTLPVRIIAHGGSYGFHCKIEGGNDKYVLLINGVQSQEEEEWMKCSDGVFVQEDVPVKSFGCKRVPKQ</sequence>
<evidence type="ECO:0000256" key="2">
    <source>
        <dbReference type="SAM" id="SignalP"/>
    </source>
</evidence>
<evidence type="ECO:0000256" key="1">
    <source>
        <dbReference type="SAM" id="MobiDB-lite"/>
    </source>
</evidence>
<evidence type="ECO:0000313" key="3">
    <source>
        <dbReference type="Proteomes" id="UP000095287"/>
    </source>
</evidence>
<evidence type="ECO:0000313" key="4">
    <source>
        <dbReference type="WBParaSite" id="L893_g12852.t1"/>
    </source>
</evidence>